<evidence type="ECO:0000259" key="10">
    <source>
        <dbReference type="PROSITE" id="PS50949"/>
    </source>
</evidence>
<evidence type="ECO:0000313" key="11">
    <source>
        <dbReference type="EMBL" id="CAG7600156.1"/>
    </source>
</evidence>
<dbReference type="Proteomes" id="UP000693672">
    <property type="component" value="Unassembled WGS sequence"/>
</dbReference>
<organism evidence="11 12">
    <name type="scientific">Paenibacillus solanacearum</name>
    <dbReference type="NCBI Taxonomy" id="2048548"/>
    <lineage>
        <taxon>Bacteria</taxon>
        <taxon>Bacillati</taxon>
        <taxon>Bacillota</taxon>
        <taxon>Bacilli</taxon>
        <taxon>Bacillales</taxon>
        <taxon>Paenibacillaceae</taxon>
        <taxon>Paenibacillus</taxon>
    </lineage>
</organism>
<dbReference type="EMBL" id="CAJVAS010000001">
    <property type="protein sequence ID" value="CAG7600156.1"/>
    <property type="molecule type" value="Genomic_DNA"/>
</dbReference>
<proteinExistence type="inferred from homology"/>
<evidence type="ECO:0000256" key="9">
    <source>
        <dbReference type="ARBA" id="ARBA00023163"/>
    </source>
</evidence>
<protein>
    <submittedName>
        <fullName evidence="11">LL-diaminopimelate aminotransferase</fullName>
        <ecNumber evidence="11">2.6.1.83</ecNumber>
    </submittedName>
</protein>
<keyword evidence="12" id="KW-1185">Reference proteome</keyword>
<keyword evidence="9" id="KW-0804">Transcription</keyword>
<sequence>MTGRKEQGRMARGKQETQEAWNKVDTVCRVVEEGIRRGEWTAPDKLPSVRAMAERLGMHRLTVMKAYQKLADDGVIEAKYKSGYFVREADRELKAPSDVEPSWDYQAKNVYTNRSRLADIHRVPVDYQMSEALIDPGLLPNMYMSNYVKQIFDLYPKLLSTYSTVMGDPELRESMAGFFKEKQGIALHPDELMITTGSQQAIDLVSRSLVKPGDKILIERPTYSPAIDVFAQQNIRLIPVSITPDGYDLEQLEHVMKRERPRLFYMNPTFHNPTGFTVPVRQRKLLVELAERYECILVEDDVYHDMYFGNSPPPPLFYYDTEGYVIYIRSFSKYVAPGLRISVLAARPSLMRGIAPVKALADNGTPLLNQKMFQLYFFSSRLQEHVAKLRIALQLRKEKMERLLAGTGWRWTSPGGGLNLWVQLPDGFPVDRLLARCLEQSVAFVPGSICDPLGELDSWIRLSYSFINESLMEEGLRRLIAAAGELHNGST</sequence>
<feature type="domain" description="HTH gntR-type" evidence="10">
    <location>
        <begin position="21"/>
        <end position="89"/>
    </location>
</feature>
<keyword evidence="7" id="KW-0805">Transcription regulation</keyword>
<evidence type="ECO:0000256" key="7">
    <source>
        <dbReference type="ARBA" id="ARBA00023015"/>
    </source>
</evidence>
<dbReference type="InterPro" id="IPR000524">
    <property type="entry name" value="Tscrpt_reg_HTH_GntR"/>
</dbReference>
<dbReference type="Pfam" id="PF00392">
    <property type="entry name" value="GntR"/>
    <property type="match status" value="1"/>
</dbReference>
<dbReference type="AlphaFoldDB" id="A0A916JSS3"/>
<dbReference type="GO" id="GO:0003700">
    <property type="term" value="F:DNA-binding transcription factor activity"/>
    <property type="evidence" value="ECO:0007669"/>
    <property type="project" value="InterPro"/>
</dbReference>
<dbReference type="GO" id="GO:0030170">
    <property type="term" value="F:pyridoxal phosphate binding"/>
    <property type="evidence" value="ECO:0007669"/>
    <property type="project" value="InterPro"/>
</dbReference>
<accession>A0A916JSS3</accession>
<dbReference type="InterPro" id="IPR051446">
    <property type="entry name" value="HTH_trans_reg/aminotransferase"/>
</dbReference>
<dbReference type="FunFam" id="3.40.640.10:FF:000053">
    <property type="entry name" value="Aminotransferase, class I"/>
    <property type="match status" value="1"/>
</dbReference>
<comment type="similarity">
    <text evidence="2">Belongs to the class-I pyridoxal-phosphate-dependent aminotransferase family.</text>
</comment>
<dbReference type="PROSITE" id="PS50949">
    <property type="entry name" value="HTH_GNTR"/>
    <property type="match status" value="1"/>
</dbReference>
<dbReference type="PANTHER" id="PTHR46577">
    <property type="entry name" value="HTH-TYPE TRANSCRIPTIONAL REGULATORY PROTEIN GABR"/>
    <property type="match status" value="1"/>
</dbReference>
<dbReference type="InterPro" id="IPR004839">
    <property type="entry name" value="Aminotransferase_I/II_large"/>
</dbReference>
<name>A0A916JSS3_9BACL</name>
<reference evidence="11" key="1">
    <citation type="submission" date="2021-06" db="EMBL/GenBank/DDBJ databases">
        <authorList>
            <person name="Criscuolo A."/>
        </authorList>
    </citation>
    <scope>NUCLEOTIDE SEQUENCE</scope>
    <source>
        <strain evidence="11">CIP111600</strain>
    </source>
</reference>
<gene>
    <name evidence="11" type="primary">dapL_1</name>
    <name evidence="11" type="ORF">PAESOLCIP111_00370</name>
</gene>
<dbReference type="CDD" id="cd00609">
    <property type="entry name" value="AAT_like"/>
    <property type="match status" value="1"/>
</dbReference>
<dbReference type="GO" id="GO:0003677">
    <property type="term" value="F:DNA binding"/>
    <property type="evidence" value="ECO:0007669"/>
    <property type="project" value="UniProtKB-KW"/>
</dbReference>
<dbReference type="CDD" id="cd07377">
    <property type="entry name" value="WHTH_GntR"/>
    <property type="match status" value="1"/>
</dbReference>
<evidence type="ECO:0000313" key="12">
    <source>
        <dbReference type="Proteomes" id="UP000693672"/>
    </source>
</evidence>
<evidence type="ECO:0000256" key="4">
    <source>
        <dbReference type="ARBA" id="ARBA00022576"/>
    </source>
</evidence>
<comment type="caution">
    <text evidence="11">The sequence shown here is derived from an EMBL/GenBank/DDBJ whole genome shotgun (WGS) entry which is preliminary data.</text>
</comment>
<dbReference type="GO" id="GO:0010285">
    <property type="term" value="F:L,L-diaminopimelate aminotransferase activity"/>
    <property type="evidence" value="ECO:0007669"/>
    <property type="project" value="UniProtKB-EC"/>
</dbReference>
<dbReference type="Pfam" id="PF00155">
    <property type="entry name" value="Aminotran_1_2"/>
    <property type="match status" value="1"/>
</dbReference>
<comment type="cofactor">
    <cofactor evidence="1">
        <name>pyridoxal 5'-phosphate</name>
        <dbReference type="ChEBI" id="CHEBI:597326"/>
    </cofactor>
</comment>
<keyword evidence="5 11" id="KW-0808">Transferase</keyword>
<evidence type="ECO:0000256" key="2">
    <source>
        <dbReference type="ARBA" id="ARBA00007441"/>
    </source>
</evidence>
<evidence type="ECO:0000256" key="3">
    <source>
        <dbReference type="ARBA" id="ARBA00011738"/>
    </source>
</evidence>
<evidence type="ECO:0000256" key="6">
    <source>
        <dbReference type="ARBA" id="ARBA00022898"/>
    </source>
</evidence>
<dbReference type="SMART" id="SM00345">
    <property type="entry name" value="HTH_GNTR"/>
    <property type="match status" value="1"/>
</dbReference>
<keyword evidence="4 11" id="KW-0032">Aminotransferase</keyword>
<dbReference type="EC" id="2.6.1.83" evidence="11"/>
<evidence type="ECO:0000256" key="5">
    <source>
        <dbReference type="ARBA" id="ARBA00022679"/>
    </source>
</evidence>
<keyword evidence="8" id="KW-0238">DNA-binding</keyword>
<dbReference type="PANTHER" id="PTHR46577:SF2">
    <property type="entry name" value="TRANSCRIPTIONAL REGULATORY PROTEIN"/>
    <property type="match status" value="1"/>
</dbReference>
<evidence type="ECO:0000256" key="1">
    <source>
        <dbReference type="ARBA" id="ARBA00001933"/>
    </source>
</evidence>
<evidence type="ECO:0000256" key="8">
    <source>
        <dbReference type="ARBA" id="ARBA00023125"/>
    </source>
</evidence>
<comment type="subunit">
    <text evidence="3">Homodimer.</text>
</comment>
<keyword evidence="6" id="KW-0663">Pyridoxal phosphate</keyword>